<name>A0AAE4PYQ2_9GAMM</name>
<dbReference type="Proteomes" id="UP001187859">
    <property type="component" value="Unassembled WGS sequence"/>
</dbReference>
<feature type="coiled-coil region" evidence="1">
    <location>
        <begin position="47"/>
        <end position="98"/>
    </location>
</feature>
<evidence type="ECO:0008006" key="6">
    <source>
        <dbReference type="Google" id="ProtNLM"/>
    </source>
</evidence>
<dbReference type="InterPro" id="IPR011990">
    <property type="entry name" value="TPR-like_helical_dom_sf"/>
</dbReference>
<keyword evidence="2" id="KW-0812">Transmembrane</keyword>
<dbReference type="RefSeq" id="WP_317519829.1">
    <property type="nucleotide sequence ID" value="NZ_JASGOQ010000001.1"/>
</dbReference>
<dbReference type="EMBL" id="JASGOQ010000001">
    <property type="protein sequence ID" value="MDV5390756.1"/>
    <property type="molecule type" value="Genomic_DNA"/>
</dbReference>
<evidence type="ECO:0000256" key="2">
    <source>
        <dbReference type="SAM" id="Phobius"/>
    </source>
</evidence>
<dbReference type="InterPro" id="IPR019734">
    <property type="entry name" value="TPR_rpt"/>
</dbReference>
<comment type="caution">
    <text evidence="4">The sequence shown here is derived from an EMBL/GenBank/DDBJ whole genome shotgun (WGS) entry which is preliminary data.</text>
</comment>
<keyword evidence="1" id="KW-0175">Coiled coil</keyword>
<keyword evidence="3" id="KW-0732">Signal</keyword>
<accession>A0AAE4PYQ2</accession>
<gene>
    <name evidence="4" type="ORF">QM089_10920</name>
</gene>
<evidence type="ECO:0000313" key="5">
    <source>
        <dbReference type="Proteomes" id="UP001187859"/>
    </source>
</evidence>
<feature type="transmembrane region" description="Helical" evidence="2">
    <location>
        <begin position="119"/>
        <end position="140"/>
    </location>
</feature>
<dbReference type="Gene3D" id="1.25.40.10">
    <property type="entry name" value="Tetratricopeptide repeat domain"/>
    <property type="match status" value="1"/>
</dbReference>
<reference evidence="4" key="1">
    <citation type="submission" date="2023-05" db="EMBL/GenBank/DDBJ databases">
        <title>Colonisation of extended spectrum b-lactamase- and carbapenemase-producing bacteria on hospital surfaces from low- and middle-income countries.</title>
        <authorList>
            <person name="Nieto-Rosado M."/>
            <person name="Sands K."/>
            <person name="Iregbu K."/>
            <person name="Zahra R."/>
            <person name="Mazarati J.B."/>
            <person name="Mehtar S."/>
            <person name="Barnards-Group B."/>
            <person name="Walsh T.R."/>
        </authorList>
    </citation>
    <scope>NUCLEOTIDE SEQUENCE</scope>
    <source>
        <strain evidence="4">PP-E493</strain>
    </source>
</reference>
<evidence type="ECO:0000256" key="3">
    <source>
        <dbReference type="SAM" id="SignalP"/>
    </source>
</evidence>
<dbReference type="SMART" id="SM00028">
    <property type="entry name" value="TPR"/>
    <property type="match status" value="7"/>
</dbReference>
<evidence type="ECO:0000256" key="1">
    <source>
        <dbReference type="SAM" id="Coils"/>
    </source>
</evidence>
<feature type="signal peptide" evidence="3">
    <location>
        <begin position="1"/>
        <end position="24"/>
    </location>
</feature>
<keyword evidence="2" id="KW-1133">Transmembrane helix</keyword>
<feature type="chain" id="PRO_5042279532" description="TPR repeat-containing protein" evidence="3">
    <location>
        <begin position="25"/>
        <end position="630"/>
    </location>
</feature>
<sequence length="630" mass="70830">MSLLLLLRPYLLCMLIAFSTIHTAKVLASTQSAKVPSQEQSWVMQQIMQLQERCIRLEVLLQQQTQTSSNVKDTEKEIQQLQLQLIELKEKLAAQADSQLRETKSYDNRISDINSFVNIWGGILSTFGLIITVGAIWLGYSAKNKAVAEAKLEAREFFSSAGALLLQDERTRFDELRDGFEQQIIELQIKFNSHNNQLVANSYLNKAQEYEKDGKTEVAFSIYNEICDKFLDDNSHEIQEIVANALLNKARLHIKMGSMVAAIPVFDDLITRFENVPAVGVQELVAKALLTKGYVQGGLGLIEDSINTINEIEHRFADSSEIVISQIVNAARMNKANQLAESGRKPEAIAIYDEIINQCDIVSAPEFERLAVLCKLNRASIFLEQEKYDEAIKGFDEVLSKKETEYISAEDIAKAQYGKGVVLLKLDIADQALDNFKSAYMVFKDLTNADTLVLVALSLFYQINALKTLNRMDESSVLVDEMVKRFGNSPVPKLKSQVAFTYNTLGFDLLCKGKAELINKNTENAQLKIYESLANFNNAMNFLQDGKSNGMIIGNRAYALALLGEHQSAESLFAEALRADDFGGKELYEATLKDFDIYPVDEDKLMREIVERQWQLWSTEQTVLADSTSC</sequence>
<protein>
    <recommendedName>
        <fullName evidence="6">TPR repeat-containing protein</fullName>
    </recommendedName>
</protein>
<dbReference type="SUPFAM" id="SSF48452">
    <property type="entry name" value="TPR-like"/>
    <property type="match status" value="2"/>
</dbReference>
<dbReference type="AlphaFoldDB" id="A0AAE4PYQ2"/>
<evidence type="ECO:0000313" key="4">
    <source>
        <dbReference type="EMBL" id="MDV5390756.1"/>
    </source>
</evidence>
<keyword evidence="2" id="KW-0472">Membrane</keyword>
<dbReference type="Pfam" id="PF13432">
    <property type="entry name" value="TPR_16"/>
    <property type="match status" value="1"/>
</dbReference>
<proteinExistence type="predicted"/>
<organism evidence="4 5">
    <name type="scientific">Shewanella xiamenensis</name>
    <dbReference type="NCBI Taxonomy" id="332186"/>
    <lineage>
        <taxon>Bacteria</taxon>
        <taxon>Pseudomonadati</taxon>
        <taxon>Pseudomonadota</taxon>
        <taxon>Gammaproteobacteria</taxon>
        <taxon>Alteromonadales</taxon>
        <taxon>Shewanellaceae</taxon>
        <taxon>Shewanella</taxon>
    </lineage>
</organism>